<dbReference type="PROSITE" id="PS00636">
    <property type="entry name" value="DNAJ_1"/>
    <property type="match status" value="1"/>
</dbReference>
<reference evidence="3" key="1">
    <citation type="journal article" date="2014" name="Nat. Genet.">
        <title>A reference genome for common bean and genome-wide analysis of dual domestications.</title>
        <authorList>
            <person name="Schmutz J."/>
            <person name="McClean P.E."/>
            <person name="Mamidi S."/>
            <person name="Wu G.A."/>
            <person name="Cannon S.B."/>
            <person name="Grimwood J."/>
            <person name="Jenkins J."/>
            <person name="Shu S."/>
            <person name="Song Q."/>
            <person name="Chavarro C."/>
            <person name="Torres-Torres M."/>
            <person name="Geffroy V."/>
            <person name="Moghaddam S.M."/>
            <person name="Gao D."/>
            <person name="Abernathy B."/>
            <person name="Barry K."/>
            <person name="Blair M."/>
            <person name="Brick M.A."/>
            <person name="Chovatia M."/>
            <person name="Gepts P."/>
            <person name="Goodstein D.M."/>
            <person name="Gonzales M."/>
            <person name="Hellsten U."/>
            <person name="Hyten D.L."/>
            <person name="Jia G."/>
            <person name="Kelly J.D."/>
            <person name="Kudrna D."/>
            <person name="Lee R."/>
            <person name="Richard M.M."/>
            <person name="Miklas P.N."/>
            <person name="Osorno J.M."/>
            <person name="Rodrigues J."/>
            <person name="Thareau V."/>
            <person name="Urrea C.A."/>
            <person name="Wang M."/>
            <person name="Yu Y."/>
            <person name="Zhang M."/>
            <person name="Wing R.A."/>
            <person name="Cregan P.B."/>
            <person name="Rokhsar D.S."/>
            <person name="Jackson S.A."/>
        </authorList>
    </citation>
    <scope>NUCLEOTIDE SEQUENCE [LARGE SCALE GENOMIC DNA]</scope>
    <source>
        <strain evidence="3">cv. G19833</strain>
    </source>
</reference>
<dbReference type="InterPro" id="IPR018253">
    <property type="entry name" value="DnaJ_domain_CS"/>
</dbReference>
<proteinExistence type="predicted"/>
<dbReference type="Proteomes" id="UP000000226">
    <property type="component" value="Chromosome 10"/>
</dbReference>
<accession>V7AQL5</accession>
<dbReference type="Pfam" id="PF00226">
    <property type="entry name" value="DnaJ"/>
    <property type="match status" value="1"/>
</dbReference>
<feature type="domain" description="J" evidence="1">
    <location>
        <begin position="14"/>
        <end position="60"/>
    </location>
</feature>
<protein>
    <recommendedName>
        <fullName evidence="1">J domain-containing protein</fullName>
    </recommendedName>
</protein>
<dbReference type="SMR" id="V7AQL5"/>
<dbReference type="GO" id="GO:0030544">
    <property type="term" value="F:Hsp70 protein binding"/>
    <property type="evidence" value="ECO:0007669"/>
    <property type="project" value="InterPro"/>
</dbReference>
<dbReference type="eggNOG" id="KOG0712">
    <property type="taxonomic scope" value="Eukaryota"/>
</dbReference>
<evidence type="ECO:0000313" key="2">
    <source>
        <dbReference type="EMBL" id="ESW06506.1"/>
    </source>
</evidence>
<dbReference type="OrthoDB" id="1933851at2759"/>
<dbReference type="Gramene" id="ESW06506">
    <property type="protein sequence ID" value="ESW06506"/>
    <property type="gene ID" value="PHAVU_010G053800g"/>
</dbReference>
<gene>
    <name evidence="2" type="ORF">PHAVU_010G053800g</name>
</gene>
<dbReference type="GO" id="GO:0006457">
    <property type="term" value="P:protein folding"/>
    <property type="evidence" value="ECO:0007669"/>
    <property type="project" value="InterPro"/>
</dbReference>
<dbReference type="InterPro" id="IPR001623">
    <property type="entry name" value="DnaJ_domain"/>
</dbReference>
<sequence length="71" mass="8051">MFGRGGPRKSDNSKYYDILGVSKNATEDEIKKCYRKFKELGQAYEVLGDPEKKEMYDQYGEDTLKEGMGGG</sequence>
<dbReference type="SMART" id="SM00271">
    <property type="entry name" value="DnaJ"/>
    <property type="match status" value="1"/>
</dbReference>
<dbReference type="EMBL" id="CM002297">
    <property type="protein sequence ID" value="ESW06506.1"/>
    <property type="molecule type" value="Genomic_DNA"/>
</dbReference>
<dbReference type="SUPFAM" id="SSF46565">
    <property type="entry name" value="Chaperone J-domain"/>
    <property type="match status" value="1"/>
</dbReference>
<dbReference type="OMA" id="NTRYYVI"/>
<dbReference type="CDD" id="cd06257">
    <property type="entry name" value="DnaJ"/>
    <property type="match status" value="1"/>
</dbReference>
<dbReference type="Gene3D" id="1.10.287.110">
    <property type="entry name" value="DnaJ domain"/>
    <property type="match status" value="2"/>
</dbReference>
<dbReference type="InterPro" id="IPR036869">
    <property type="entry name" value="J_dom_sf"/>
</dbReference>
<dbReference type="AlphaFoldDB" id="V7AQL5"/>
<dbReference type="PRINTS" id="PR00625">
    <property type="entry name" value="JDOMAIN"/>
</dbReference>
<evidence type="ECO:0000259" key="1">
    <source>
        <dbReference type="PROSITE" id="PS50076"/>
    </source>
</evidence>
<evidence type="ECO:0000313" key="3">
    <source>
        <dbReference type="Proteomes" id="UP000000226"/>
    </source>
</evidence>
<dbReference type="PROSITE" id="PS50076">
    <property type="entry name" value="DNAJ_2"/>
    <property type="match status" value="1"/>
</dbReference>
<keyword evidence="3" id="KW-1185">Reference proteome</keyword>
<dbReference type="InterPro" id="IPR044713">
    <property type="entry name" value="DNJA1/2-like"/>
</dbReference>
<dbReference type="STRING" id="3885.V7AQL5"/>
<name>V7AQL5_PHAVU</name>
<organism evidence="2 3">
    <name type="scientific">Phaseolus vulgaris</name>
    <name type="common">Kidney bean</name>
    <name type="synonym">French bean</name>
    <dbReference type="NCBI Taxonomy" id="3885"/>
    <lineage>
        <taxon>Eukaryota</taxon>
        <taxon>Viridiplantae</taxon>
        <taxon>Streptophyta</taxon>
        <taxon>Embryophyta</taxon>
        <taxon>Tracheophyta</taxon>
        <taxon>Spermatophyta</taxon>
        <taxon>Magnoliopsida</taxon>
        <taxon>eudicotyledons</taxon>
        <taxon>Gunneridae</taxon>
        <taxon>Pentapetalae</taxon>
        <taxon>rosids</taxon>
        <taxon>fabids</taxon>
        <taxon>Fabales</taxon>
        <taxon>Fabaceae</taxon>
        <taxon>Papilionoideae</taxon>
        <taxon>50 kb inversion clade</taxon>
        <taxon>NPAAA clade</taxon>
        <taxon>indigoferoid/millettioid clade</taxon>
        <taxon>Phaseoleae</taxon>
        <taxon>Phaseolus</taxon>
    </lineage>
</organism>
<dbReference type="PANTHER" id="PTHR43888">
    <property type="entry name" value="DNAJ-LIKE-2, ISOFORM A-RELATED"/>
    <property type="match status" value="1"/>
</dbReference>